<dbReference type="Gene3D" id="3.40.50.10110">
    <property type="entry name" value="DNA polymerase III subunit chi"/>
    <property type="match status" value="1"/>
</dbReference>
<dbReference type="GO" id="GO:0006260">
    <property type="term" value="P:DNA replication"/>
    <property type="evidence" value="ECO:0007669"/>
    <property type="project" value="InterPro"/>
</dbReference>
<dbReference type="SUPFAM" id="SSF102400">
    <property type="entry name" value="DNA polymerase III chi subunit"/>
    <property type="match status" value="1"/>
</dbReference>
<dbReference type="GO" id="GO:0032298">
    <property type="term" value="P:positive regulation of DNA-templated DNA replication initiation"/>
    <property type="evidence" value="ECO:0007669"/>
    <property type="project" value="TreeGrafter"/>
</dbReference>
<gene>
    <name evidence="1" type="ORF">EDC57_2107</name>
</gene>
<accession>A0A3N1Y5J8</accession>
<dbReference type="PANTHER" id="PTHR38767">
    <property type="entry name" value="DNA POLYMERASE III SUBUNIT CHI"/>
    <property type="match status" value="1"/>
</dbReference>
<organism evidence="1 2">
    <name type="scientific">Inmirania thermothiophila</name>
    <dbReference type="NCBI Taxonomy" id="1750597"/>
    <lineage>
        <taxon>Bacteria</taxon>
        <taxon>Pseudomonadati</taxon>
        <taxon>Pseudomonadota</taxon>
        <taxon>Gammaproteobacteria</taxon>
        <taxon>Chromatiales</taxon>
        <taxon>Ectothiorhodospiraceae</taxon>
        <taxon>Inmirania</taxon>
    </lineage>
</organism>
<evidence type="ECO:0000313" key="2">
    <source>
        <dbReference type="Proteomes" id="UP000276634"/>
    </source>
</evidence>
<proteinExistence type="predicted"/>
<comment type="caution">
    <text evidence="1">The sequence shown here is derived from an EMBL/GenBank/DDBJ whole genome shotgun (WGS) entry which is preliminary data.</text>
</comment>
<dbReference type="InterPro" id="IPR036768">
    <property type="entry name" value="PolIII_chi_sf"/>
</dbReference>
<dbReference type="Pfam" id="PF04364">
    <property type="entry name" value="DNA_pol3_chi"/>
    <property type="match status" value="1"/>
</dbReference>
<dbReference type="AlphaFoldDB" id="A0A3N1Y5J8"/>
<dbReference type="InterPro" id="IPR007459">
    <property type="entry name" value="DNA_pol3_chi"/>
</dbReference>
<dbReference type="Proteomes" id="UP000276634">
    <property type="component" value="Unassembled WGS sequence"/>
</dbReference>
<dbReference type="GO" id="GO:0003677">
    <property type="term" value="F:DNA binding"/>
    <property type="evidence" value="ECO:0007669"/>
    <property type="project" value="InterPro"/>
</dbReference>
<dbReference type="GO" id="GO:0003887">
    <property type="term" value="F:DNA-directed DNA polymerase activity"/>
    <property type="evidence" value="ECO:0007669"/>
    <property type="project" value="InterPro"/>
</dbReference>
<evidence type="ECO:0000313" key="1">
    <source>
        <dbReference type="EMBL" id="ROR32892.1"/>
    </source>
</evidence>
<sequence length="145" mass="16120">MTPAVTRIDFYVLEEPGTEPRRRLACRLAEKAFAQGHAVFLHAADEAEAAALDELLWTFRAGSFVPHARPGDPLAATVRVLIDAGAPPADMSDVLVNLHPDVPPFFSRFGRLAEIVTPDTRAAARARYRHYQQRGYPLHTHRLGR</sequence>
<protein>
    <submittedName>
        <fullName evidence="1">DNA polymerase III chi subunit</fullName>
    </submittedName>
</protein>
<dbReference type="EMBL" id="RJVI01000002">
    <property type="protein sequence ID" value="ROR32892.1"/>
    <property type="molecule type" value="Genomic_DNA"/>
</dbReference>
<dbReference type="PANTHER" id="PTHR38767:SF1">
    <property type="entry name" value="DNA POLYMERASE III SUBUNIT CHI"/>
    <property type="match status" value="1"/>
</dbReference>
<reference evidence="1 2" key="1">
    <citation type="submission" date="2018-11" db="EMBL/GenBank/DDBJ databases">
        <title>Genomic Encyclopedia of Type Strains, Phase IV (KMG-IV): sequencing the most valuable type-strain genomes for metagenomic binning, comparative biology and taxonomic classification.</title>
        <authorList>
            <person name="Goeker M."/>
        </authorList>
    </citation>
    <scope>NUCLEOTIDE SEQUENCE [LARGE SCALE GENOMIC DNA]</scope>
    <source>
        <strain evidence="1 2">DSM 100275</strain>
    </source>
</reference>
<keyword evidence="2" id="KW-1185">Reference proteome</keyword>
<name>A0A3N1Y5J8_9GAMM</name>